<dbReference type="PANTHER" id="PTHR10584">
    <property type="entry name" value="SUGAR KINASE"/>
    <property type="match status" value="1"/>
</dbReference>
<keyword evidence="6 10" id="KW-0067">ATP-binding</keyword>
<feature type="binding site" evidence="10">
    <location>
        <position position="294"/>
    </location>
    <ligand>
        <name>K(+)</name>
        <dbReference type="ChEBI" id="CHEBI:29103"/>
    </ligand>
</feature>
<comment type="activity regulation">
    <text evidence="10">Activated by a monovalent cation that binds near, but not in, the active site. The most likely occupant of the site in vivo is potassium. Ion binding induces a conformational change that may alter substrate affinity.</text>
</comment>
<dbReference type="OrthoDB" id="415590at2759"/>
<keyword evidence="10" id="KW-0539">Nucleus</keyword>
<comment type="cofactor">
    <cofactor evidence="10">
        <name>Mg(2+)</name>
        <dbReference type="ChEBI" id="CHEBI:18420"/>
    </cofactor>
    <text evidence="10">Requires a divalent cation, most likely magnesium in vivo, as an electrophilic catalyst to aid phosphoryl group transfer. It is the chelate of the metal and the nucleotide that is the actual substrate.</text>
</comment>
<accession>A0A813NAR9</accession>
<evidence type="ECO:0000256" key="5">
    <source>
        <dbReference type="ARBA" id="ARBA00022777"/>
    </source>
</evidence>
<dbReference type="GO" id="GO:0005634">
    <property type="term" value="C:nucleus"/>
    <property type="evidence" value="ECO:0007669"/>
    <property type="project" value="UniProtKB-SubCell"/>
</dbReference>
<keyword evidence="4 10" id="KW-0547">Nucleotide-binding</keyword>
<comment type="similarity">
    <text evidence="10">Belongs to the carbohydrate kinase PfkB family. Ribokinase subfamily.</text>
</comment>
<name>A0A813NAR9_9BILA</name>
<dbReference type="PANTHER" id="PTHR10584:SF166">
    <property type="entry name" value="RIBOKINASE"/>
    <property type="match status" value="1"/>
</dbReference>
<feature type="binding site" evidence="10">
    <location>
        <position position="262"/>
    </location>
    <ligand>
        <name>substrate</name>
    </ligand>
</feature>
<protein>
    <recommendedName>
        <fullName evidence="10">Ribokinase</fullName>
        <shortName evidence="10">RK</shortName>
        <ecNumber evidence="10">2.7.1.15</ecNumber>
    </recommendedName>
</protein>
<comment type="subunit">
    <text evidence="10">Homodimer.</text>
</comment>
<dbReference type="UniPathway" id="UPA00916">
    <property type="reaction ID" value="UER00889"/>
</dbReference>
<evidence type="ECO:0000313" key="13">
    <source>
        <dbReference type="Proteomes" id="UP000663832"/>
    </source>
</evidence>
<dbReference type="CDD" id="cd01174">
    <property type="entry name" value="ribokinase"/>
    <property type="match status" value="1"/>
</dbReference>
<evidence type="ECO:0000256" key="4">
    <source>
        <dbReference type="ARBA" id="ARBA00022741"/>
    </source>
</evidence>
<feature type="binding site" evidence="10">
    <location>
        <position position="299"/>
    </location>
    <ligand>
        <name>K(+)</name>
        <dbReference type="ChEBI" id="CHEBI:29103"/>
    </ligand>
</feature>
<feature type="binding site" evidence="10">
    <location>
        <position position="256"/>
    </location>
    <ligand>
        <name>K(+)</name>
        <dbReference type="ChEBI" id="CHEBI:29103"/>
    </ligand>
</feature>
<feature type="binding site" evidence="10">
    <location>
        <position position="192"/>
    </location>
    <ligand>
        <name>ATP</name>
        <dbReference type="ChEBI" id="CHEBI:30616"/>
    </ligand>
</feature>
<gene>
    <name evidence="12" type="ORF">QVE165_LOCUS557</name>
</gene>
<proteinExistence type="inferred from homology"/>
<comment type="caution">
    <text evidence="10">Lacks conserved residue(s) required for the propagation of feature annotation.</text>
</comment>
<feature type="binding site" evidence="10">
    <location>
        <begin position="228"/>
        <end position="233"/>
    </location>
    <ligand>
        <name>ATP</name>
        <dbReference type="ChEBI" id="CHEBI:30616"/>
    </ligand>
</feature>
<feature type="binding site" evidence="10">
    <location>
        <position position="258"/>
    </location>
    <ligand>
        <name>K(+)</name>
        <dbReference type="ChEBI" id="CHEBI:29103"/>
    </ligand>
</feature>
<keyword evidence="2 10" id="KW-0808">Transferase</keyword>
<comment type="caution">
    <text evidence="12">The sequence shown here is derived from an EMBL/GenBank/DDBJ whole genome shotgun (WGS) entry which is preliminary data.</text>
</comment>
<feature type="domain" description="Carbohydrate kinase PfkB" evidence="11">
    <location>
        <begin position="10"/>
        <end position="306"/>
    </location>
</feature>
<dbReference type="HAMAP" id="MF_01987">
    <property type="entry name" value="Ribokinase"/>
    <property type="match status" value="1"/>
</dbReference>
<keyword evidence="13" id="KW-1185">Reference proteome</keyword>
<evidence type="ECO:0000256" key="7">
    <source>
        <dbReference type="ARBA" id="ARBA00022842"/>
    </source>
</evidence>
<sequence>MSKSNDKKFDVCIVGSCNVDLISYVDRTPKIGETIEGNKFEKGFGGKGANQCVQAAKLGGKVAMISKLGDDVFGKEYLDNLKKLGINTDHVGITNEAATGVAPIIVDKEGRNSIIVILGANLLLNENDIEKAEDIIRQSKVVVCQLEIRQETVLKTFEIARKHSVLSILNPAPMSEKLNRNLLSAADVICPNQTEAEVLCDFTVETIDDAKKACKKLLELGSRIAIITMGDQGAVISNEDGQYEHVEIEKSSSVCDSTGAGDSFVGTLALLMAREEKLSLKDQVKRACRVASQSVEKKGTQTSYPTKEELRFNLFE</sequence>
<dbReference type="GO" id="GO:0019303">
    <property type="term" value="P:D-ribose catabolic process"/>
    <property type="evidence" value="ECO:0007669"/>
    <property type="project" value="UniProtKB-UniRule"/>
</dbReference>
<evidence type="ECO:0000256" key="9">
    <source>
        <dbReference type="ARBA" id="ARBA00023277"/>
    </source>
</evidence>
<keyword evidence="8 10" id="KW-0630">Potassium</keyword>
<keyword evidence="9 10" id="KW-0119">Carbohydrate metabolism</keyword>
<keyword evidence="5 10" id="KW-0418">Kinase</keyword>
<evidence type="ECO:0000256" key="2">
    <source>
        <dbReference type="ARBA" id="ARBA00022679"/>
    </source>
</evidence>
<dbReference type="GO" id="GO:0005829">
    <property type="term" value="C:cytosol"/>
    <property type="evidence" value="ECO:0007669"/>
    <property type="project" value="TreeGrafter"/>
</dbReference>
<evidence type="ECO:0000256" key="8">
    <source>
        <dbReference type="ARBA" id="ARBA00022958"/>
    </source>
</evidence>
<keyword evidence="3 10" id="KW-0479">Metal-binding</keyword>
<dbReference type="InterPro" id="IPR011611">
    <property type="entry name" value="PfkB_dom"/>
</dbReference>
<dbReference type="FunFam" id="3.40.1190.20:FF:000010">
    <property type="entry name" value="Ribokinase"/>
    <property type="match status" value="1"/>
</dbReference>
<feature type="binding site" evidence="10">
    <location>
        <begin position="46"/>
        <end position="50"/>
    </location>
    <ligand>
        <name>substrate</name>
    </ligand>
</feature>
<dbReference type="Proteomes" id="UP000663832">
    <property type="component" value="Unassembled WGS sequence"/>
</dbReference>
<evidence type="ECO:0000256" key="6">
    <source>
        <dbReference type="ARBA" id="ARBA00022840"/>
    </source>
</evidence>
<dbReference type="EMBL" id="CAJNOM010000002">
    <property type="protein sequence ID" value="CAF0735378.1"/>
    <property type="molecule type" value="Genomic_DNA"/>
</dbReference>
<dbReference type="GO" id="GO:0005524">
    <property type="term" value="F:ATP binding"/>
    <property type="evidence" value="ECO:0007669"/>
    <property type="project" value="UniProtKB-UniRule"/>
</dbReference>
<dbReference type="InterPro" id="IPR029056">
    <property type="entry name" value="Ribokinase-like"/>
</dbReference>
<dbReference type="EC" id="2.7.1.15" evidence="10"/>
<feature type="binding site" evidence="10">
    <location>
        <begin position="261"/>
        <end position="262"/>
    </location>
    <ligand>
        <name>ATP</name>
        <dbReference type="ChEBI" id="CHEBI:30616"/>
    </ligand>
</feature>
<comment type="catalytic activity">
    <reaction evidence="10">
        <text>D-ribose + ATP = D-ribose 5-phosphate + ADP + H(+)</text>
        <dbReference type="Rhea" id="RHEA:13697"/>
        <dbReference type="ChEBI" id="CHEBI:15378"/>
        <dbReference type="ChEBI" id="CHEBI:30616"/>
        <dbReference type="ChEBI" id="CHEBI:47013"/>
        <dbReference type="ChEBI" id="CHEBI:78346"/>
        <dbReference type="ChEBI" id="CHEBI:456216"/>
        <dbReference type="EC" id="2.7.1.15"/>
    </reaction>
</comment>
<dbReference type="Gene3D" id="3.40.1190.20">
    <property type="match status" value="1"/>
</dbReference>
<keyword evidence="1 10" id="KW-0963">Cytoplasm</keyword>
<feature type="binding site" evidence="10">
    <location>
        <position position="147"/>
    </location>
    <ligand>
        <name>substrate</name>
    </ligand>
</feature>
<comment type="pathway">
    <text evidence="10">Carbohydrate metabolism; D-ribose degradation; D-ribose 5-phosphate from beta-D-ribopyranose: step 2/2.</text>
</comment>
<comment type="function">
    <text evidence="10">Catalyzes the phosphorylation of ribose at O-5 in a reaction requiring ATP and magnesium. The resulting D-ribose-5-phosphate can then be used either for sythesis of nucleotides, histidine, and tryptophan, or as a component of the pentose phosphate pathway.</text>
</comment>
<evidence type="ECO:0000256" key="1">
    <source>
        <dbReference type="ARBA" id="ARBA00022490"/>
    </source>
</evidence>
<evidence type="ECO:0000313" key="12">
    <source>
        <dbReference type="EMBL" id="CAF0735378.1"/>
    </source>
</evidence>
<dbReference type="InterPro" id="IPR002139">
    <property type="entry name" value="Ribo/fructo_kinase"/>
</dbReference>
<dbReference type="GO" id="GO:0004747">
    <property type="term" value="F:ribokinase activity"/>
    <property type="evidence" value="ECO:0007669"/>
    <property type="project" value="UniProtKB-UniRule"/>
</dbReference>
<dbReference type="GO" id="GO:0046872">
    <property type="term" value="F:metal ion binding"/>
    <property type="evidence" value="ECO:0007669"/>
    <property type="project" value="UniProtKB-KW"/>
</dbReference>
<feature type="binding site" evidence="10">
    <location>
        <position position="303"/>
    </location>
    <ligand>
        <name>K(+)</name>
        <dbReference type="ChEBI" id="CHEBI:29103"/>
    </ligand>
</feature>
<evidence type="ECO:0000256" key="10">
    <source>
        <dbReference type="HAMAP-Rule" id="MF_03215"/>
    </source>
</evidence>
<feature type="binding site" evidence="10">
    <location>
        <position position="297"/>
    </location>
    <ligand>
        <name>K(+)</name>
        <dbReference type="ChEBI" id="CHEBI:29103"/>
    </ligand>
</feature>
<dbReference type="AlphaFoldDB" id="A0A813NAR9"/>
<evidence type="ECO:0000256" key="3">
    <source>
        <dbReference type="ARBA" id="ARBA00022723"/>
    </source>
</evidence>
<dbReference type="Pfam" id="PF00294">
    <property type="entry name" value="PfkB"/>
    <property type="match status" value="1"/>
</dbReference>
<keyword evidence="7 10" id="KW-0460">Magnesium</keyword>
<reference evidence="12" key="1">
    <citation type="submission" date="2021-02" db="EMBL/GenBank/DDBJ databases">
        <authorList>
            <person name="Nowell W R."/>
        </authorList>
    </citation>
    <scope>NUCLEOTIDE SEQUENCE</scope>
</reference>
<dbReference type="PRINTS" id="PR00990">
    <property type="entry name" value="RIBOKINASE"/>
</dbReference>
<feature type="active site" description="Proton acceptor" evidence="10">
    <location>
        <position position="262"/>
    </location>
</feature>
<organism evidence="12 13">
    <name type="scientific">Adineta steineri</name>
    <dbReference type="NCBI Taxonomy" id="433720"/>
    <lineage>
        <taxon>Eukaryota</taxon>
        <taxon>Metazoa</taxon>
        <taxon>Spiralia</taxon>
        <taxon>Gnathifera</taxon>
        <taxon>Rotifera</taxon>
        <taxon>Eurotatoria</taxon>
        <taxon>Bdelloidea</taxon>
        <taxon>Adinetida</taxon>
        <taxon>Adinetidae</taxon>
        <taxon>Adineta</taxon>
    </lineage>
</organism>
<feature type="binding site" evidence="10">
    <location>
        <begin position="18"/>
        <end position="20"/>
    </location>
    <ligand>
        <name>substrate</name>
    </ligand>
</feature>
<dbReference type="InterPro" id="IPR011877">
    <property type="entry name" value="Ribokinase"/>
</dbReference>
<comment type="subcellular location">
    <subcellularLocation>
        <location evidence="10">Cytoplasm</location>
    </subcellularLocation>
    <subcellularLocation>
        <location evidence="10">Nucleus</location>
    </subcellularLocation>
</comment>
<dbReference type="SUPFAM" id="SSF53613">
    <property type="entry name" value="Ribokinase-like"/>
    <property type="match status" value="1"/>
</dbReference>
<dbReference type="NCBIfam" id="TIGR02152">
    <property type="entry name" value="D_ribokin_bact"/>
    <property type="match status" value="1"/>
</dbReference>
<evidence type="ECO:0000259" key="11">
    <source>
        <dbReference type="Pfam" id="PF00294"/>
    </source>
</evidence>